<evidence type="ECO:0000313" key="1">
    <source>
        <dbReference type="EMBL" id="CAH3119132.1"/>
    </source>
</evidence>
<sequence>KACPIKEKSCKNRVVSLLHILAYFRSQKTSALQRDGELCAFSGGMSLQGLSAGQLLGYSTTHRSIQQWKVDFCNQHAAFISKQLQRANEVSLSFVKQHVLMHTNIVHMAFCLADIHPTIHAVP</sequence>
<accession>A0AAU9WML0</accession>
<dbReference type="AlphaFoldDB" id="A0AAU9WML0"/>
<organism evidence="1 2">
    <name type="scientific">Pocillopora meandrina</name>
    <dbReference type="NCBI Taxonomy" id="46732"/>
    <lineage>
        <taxon>Eukaryota</taxon>
        <taxon>Metazoa</taxon>
        <taxon>Cnidaria</taxon>
        <taxon>Anthozoa</taxon>
        <taxon>Hexacorallia</taxon>
        <taxon>Scleractinia</taxon>
        <taxon>Astrocoeniina</taxon>
        <taxon>Pocilloporidae</taxon>
        <taxon>Pocillopora</taxon>
    </lineage>
</organism>
<protein>
    <recommendedName>
        <fullName evidence="3">Ndc10 domain-containing protein</fullName>
    </recommendedName>
</protein>
<comment type="caution">
    <text evidence="1">The sequence shown here is derived from an EMBL/GenBank/DDBJ whole genome shotgun (WGS) entry which is preliminary data.</text>
</comment>
<evidence type="ECO:0000313" key="2">
    <source>
        <dbReference type="Proteomes" id="UP001159428"/>
    </source>
</evidence>
<dbReference type="Proteomes" id="UP001159428">
    <property type="component" value="Unassembled WGS sequence"/>
</dbReference>
<evidence type="ECO:0008006" key="3">
    <source>
        <dbReference type="Google" id="ProtNLM"/>
    </source>
</evidence>
<proteinExistence type="predicted"/>
<reference evidence="1 2" key="1">
    <citation type="submission" date="2022-05" db="EMBL/GenBank/DDBJ databases">
        <authorList>
            <consortium name="Genoscope - CEA"/>
            <person name="William W."/>
        </authorList>
    </citation>
    <scope>NUCLEOTIDE SEQUENCE [LARGE SCALE GENOMIC DNA]</scope>
</reference>
<name>A0AAU9WML0_9CNID</name>
<feature type="non-terminal residue" evidence="1">
    <location>
        <position position="1"/>
    </location>
</feature>
<keyword evidence="2" id="KW-1185">Reference proteome</keyword>
<dbReference type="EMBL" id="CALNXJ010000017">
    <property type="protein sequence ID" value="CAH3119132.1"/>
    <property type="molecule type" value="Genomic_DNA"/>
</dbReference>
<gene>
    <name evidence="1" type="ORF">PMEA_00008342</name>
</gene>